<name>A0ABS7VAF4_9GAMM</name>
<evidence type="ECO:0000313" key="2">
    <source>
        <dbReference type="Proteomes" id="UP000774958"/>
    </source>
</evidence>
<evidence type="ECO:0000313" key="1">
    <source>
        <dbReference type="EMBL" id="MBZ6066323.1"/>
    </source>
</evidence>
<organism evidence="1 2">
    <name type="scientific">Aeromonas schubertii</name>
    <dbReference type="NCBI Taxonomy" id="652"/>
    <lineage>
        <taxon>Bacteria</taxon>
        <taxon>Pseudomonadati</taxon>
        <taxon>Pseudomonadota</taxon>
        <taxon>Gammaproteobacteria</taxon>
        <taxon>Aeromonadales</taxon>
        <taxon>Aeromonadaceae</taxon>
        <taxon>Aeromonas</taxon>
    </lineage>
</organism>
<dbReference type="Gene3D" id="3.30.429.10">
    <property type="entry name" value="Macrophage Migration Inhibitory Factor"/>
    <property type="match status" value="1"/>
</dbReference>
<proteinExistence type="predicted"/>
<keyword evidence="2" id="KW-1185">Reference proteome</keyword>
<comment type="caution">
    <text evidence="1">The sequence shown here is derived from an EMBL/GenBank/DDBJ whole genome shotgun (WGS) entry which is preliminary data.</text>
</comment>
<dbReference type="Pfam" id="PF08921">
    <property type="entry name" value="DUF1904"/>
    <property type="match status" value="1"/>
</dbReference>
<dbReference type="InterPro" id="IPR015017">
    <property type="entry name" value="DUF1904"/>
</dbReference>
<gene>
    <name evidence="1" type="ORF">LA374_08885</name>
</gene>
<accession>A0ABS7VAF4</accession>
<dbReference type="Proteomes" id="UP000774958">
    <property type="component" value="Unassembled WGS sequence"/>
</dbReference>
<dbReference type="EMBL" id="JAIRBT010000009">
    <property type="protein sequence ID" value="MBZ6066323.1"/>
    <property type="molecule type" value="Genomic_DNA"/>
</dbReference>
<protein>
    <submittedName>
        <fullName evidence="1">DUF1904 domain-containing protein</fullName>
    </submittedName>
</protein>
<reference evidence="1 2" key="1">
    <citation type="submission" date="2021-09" db="EMBL/GenBank/DDBJ databases">
        <title>Aeromonas schubertii isolated from Asian sea bass.</title>
        <authorList>
            <person name="Pinpimai K."/>
        </authorList>
    </citation>
    <scope>NUCLEOTIDE SEQUENCE [LARGE SCALE GENOMIC DNA]</scope>
    <source>
        <strain evidence="1 2">CHULA2021a</strain>
    </source>
</reference>
<dbReference type="InterPro" id="IPR014347">
    <property type="entry name" value="Tautomerase/MIF_sf"/>
</dbReference>
<dbReference type="RefSeq" id="WP_060584812.1">
    <property type="nucleotide sequence ID" value="NZ_CP013067.1"/>
</dbReference>
<dbReference type="SUPFAM" id="SSF55331">
    <property type="entry name" value="Tautomerase/MIF"/>
    <property type="match status" value="1"/>
</dbReference>
<sequence>MPHLRCRAMSQPDVERLSLTLITELAALLGADPAHFTLERLESTFVADGWPVHGSPMVEVHWFARPQEQQDAAARLITTRVRDIVGEGVKIAVLFFPLARHAYYSDGAHF</sequence>